<proteinExistence type="evidence at transcript level"/>
<reference evidence="1" key="1">
    <citation type="submission" date="2005-03" db="EMBL/GenBank/DDBJ databases">
        <authorList>
            <person name="Han Z."/>
        </authorList>
    </citation>
    <scope>NUCLEOTIDE SEQUENCE</scope>
</reference>
<organism evidence="1">
    <name type="scientific">Schistosoma japonicum</name>
    <name type="common">Blood fluke</name>
    <dbReference type="NCBI Taxonomy" id="6182"/>
    <lineage>
        <taxon>Eukaryota</taxon>
        <taxon>Metazoa</taxon>
        <taxon>Spiralia</taxon>
        <taxon>Lophotrochozoa</taxon>
        <taxon>Platyhelminthes</taxon>
        <taxon>Trematoda</taxon>
        <taxon>Digenea</taxon>
        <taxon>Strigeidida</taxon>
        <taxon>Schistosomatoidea</taxon>
        <taxon>Schistosomatidae</taxon>
        <taxon>Schistosoma</taxon>
    </lineage>
</organism>
<sequence length="26" mass="3225">MEHLINSRVHRFHQSVLNHLTIYQNH</sequence>
<protein>
    <submittedName>
        <fullName evidence="1">Uncharacterized protein</fullName>
    </submittedName>
</protein>
<name>Q5C2Q2_SCHJA</name>
<reference evidence="1" key="2">
    <citation type="journal article" date="2006" name="PLoS Pathog.">
        <title>New perspectives on host-parasite interplay by comparative transcriptomic and proteomic analyses of Schistosoma japonicum.</title>
        <authorList>
            <person name="Liu F."/>
            <person name="Lu J."/>
            <person name="Hu W."/>
            <person name="Wang S.Y."/>
            <person name="Cui S.J."/>
            <person name="Chi M."/>
            <person name="Yan Q."/>
            <person name="Wang X.R."/>
            <person name="Song H.D."/>
            <person name="Xu X.N."/>
            <person name="Wang J.J."/>
            <person name="Zhang X.L."/>
            <person name="Zhang X."/>
            <person name="Wang Z.Q."/>
            <person name="Xue C.L."/>
            <person name="Brindley P.J."/>
            <person name="McManus D.P."/>
            <person name="Yang P.Y."/>
            <person name="Feng Z."/>
            <person name="Chen Z."/>
            <person name="Han Z.G."/>
        </authorList>
    </citation>
    <scope>NUCLEOTIDE SEQUENCE</scope>
</reference>
<accession>Q5C2Q2</accession>
<evidence type="ECO:0000313" key="1">
    <source>
        <dbReference type="EMBL" id="AAX26073.1"/>
    </source>
</evidence>
<dbReference type="AlphaFoldDB" id="Q5C2Q2"/>
<dbReference type="EMBL" id="AY810184">
    <property type="protein sequence ID" value="AAX26073.1"/>
    <property type="molecule type" value="mRNA"/>
</dbReference>